<dbReference type="Proteomes" id="UP001610063">
    <property type="component" value="Unassembled WGS sequence"/>
</dbReference>
<dbReference type="PANTHER" id="PTHR11669">
    <property type="entry name" value="REPLICATION FACTOR C / DNA POLYMERASE III GAMMA-TAU SUBUNIT"/>
    <property type="match status" value="1"/>
</dbReference>
<dbReference type="PANTHER" id="PTHR11669:SF8">
    <property type="entry name" value="DNA POLYMERASE III SUBUNIT DELTA"/>
    <property type="match status" value="1"/>
</dbReference>
<proteinExistence type="predicted"/>
<keyword evidence="2" id="KW-1185">Reference proteome</keyword>
<accession>A0ABW7N8D5</accession>
<name>A0ABW7N8D5_9BACT</name>
<comment type="caution">
    <text evidence="1">The sequence shown here is derived from an EMBL/GenBank/DDBJ whole genome shotgun (WGS) entry which is preliminary data.</text>
</comment>
<evidence type="ECO:0000313" key="1">
    <source>
        <dbReference type="EMBL" id="MFH6983882.1"/>
    </source>
</evidence>
<dbReference type="InterPro" id="IPR027417">
    <property type="entry name" value="P-loop_NTPase"/>
</dbReference>
<sequence length="374" mass="42212">MRFADIPGLESLKESLVASYKNNHIAHAQLFNGPVGGGGLSMALAFATYLLCENKQEQDACGACPNCHKMERLIHPDVHYIYPKPSASKATEYDKLQSDTLKKWRTFAHEQPYGDIEDWVTYNGYENKNVLISKEDSRNIIKTVSMKSFEGDFKILIIWYPEYMHPAAANGILKVLEEPPTQTIYLLVSYAYDTLLATIKSRTQIFNVAPFQESVIAEHLISQRGADPQVAEKIARLASGSMGKAFYELEHAGSIAYESFRNWMQICLKGDYTAMVQNTESFLQSSKPQQRNQLEFAIALIRDAILSKADNNQLLQREGAEGEFIKKFGGFATLEVLENIYINISNSLNHLQRNASPRITYMNLSLQCSKLLRS</sequence>
<dbReference type="GO" id="GO:0005524">
    <property type="term" value="F:ATP binding"/>
    <property type="evidence" value="ECO:0007669"/>
    <property type="project" value="UniProtKB-KW"/>
</dbReference>
<keyword evidence="1" id="KW-0067">ATP-binding</keyword>
<organism evidence="1 2">
    <name type="scientific">Marinoscillum luteum</name>
    <dbReference type="NCBI Taxonomy" id="861051"/>
    <lineage>
        <taxon>Bacteria</taxon>
        <taxon>Pseudomonadati</taxon>
        <taxon>Bacteroidota</taxon>
        <taxon>Cytophagia</taxon>
        <taxon>Cytophagales</taxon>
        <taxon>Reichenbachiellaceae</taxon>
        <taxon>Marinoscillum</taxon>
    </lineage>
</organism>
<keyword evidence="1" id="KW-0547">Nucleotide-binding</keyword>
<dbReference type="InterPro" id="IPR050238">
    <property type="entry name" value="DNA_Rep/Repair_Clamp_Loader"/>
</dbReference>
<protein>
    <submittedName>
        <fullName evidence="1">ATP-binding protein</fullName>
    </submittedName>
</protein>
<dbReference type="EMBL" id="JBIPKE010000016">
    <property type="protein sequence ID" value="MFH6983882.1"/>
    <property type="molecule type" value="Genomic_DNA"/>
</dbReference>
<evidence type="ECO:0000313" key="2">
    <source>
        <dbReference type="Proteomes" id="UP001610063"/>
    </source>
</evidence>
<dbReference type="Gene3D" id="3.40.50.300">
    <property type="entry name" value="P-loop containing nucleotide triphosphate hydrolases"/>
    <property type="match status" value="1"/>
</dbReference>
<dbReference type="SUPFAM" id="SSF52540">
    <property type="entry name" value="P-loop containing nucleoside triphosphate hydrolases"/>
    <property type="match status" value="1"/>
</dbReference>
<gene>
    <name evidence="1" type="ORF">ACHKAR_10540</name>
</gene>
<reference evidence="1 2" key="1">
    <citation type="journal article" date="2013" name="Int. J. Syst. Evol. Microbiol.">
        <title>Marinoscillum luteum sp. nov., isolated from marine sediment.</title>
        <authorList>
            <person name="Cha I.T."/>
            <person name="Park S.J."/>
            <person name="Kim S.J."/>
            <person name="Kim J.G."/>
            <person name="Jung M.Y."/>
            <person name="Shin K.S."/>
            <person name="Kwon K.K."/>
            <person name="Yang S.H."/>
            <person name="Seo Y.S."/>
            <person name="Rhee S.K."/>
        </authorList>
    </citation>
    <scope>NUCLEOTIDE SEQUENCE [LARGE SCALE GENOMIC DNA]</scope>
    <source>
        <strain evidence="1 2">KCTC 23939</strain>
    </source>
</reference>
<dbReference type="RefSeq" id="WP_395417397.1">
    <property type="nucleotide sequence ID" value="NZ_JBIPKE010000016.1"/>
</dbReference>
<dbReference type="Pfam" id="PF13177">
    <property type="entry name" value="DNA_pol3_delta2"/>
    <property type="match status" value="1"/>
</dbReference>